<evidence type="ECO:0008006" key="2">
    <source>
        <dbReference type="Google" id="ProtNLM"/>
    </source>
</evidence>
<sequence length="174" mass="20401">MRYTKGLLLILLSIVITSCNLNEYKKLQLDKNKYYFSFDQEVPNNFQLKIKEVFGDNFEKIDNEKIHINISSFDLNKYEVYSGTSLRAMEIELKAKLNFSIDDSKSIKMDHSMHSNHSMHMNHSNNIKTINSMKRFSAIELNPLAENQMSKFMEEEIINDVIEQLILEVNLIDL</sequence>
<organism evidence="1">
    <name type="scientific">uncultured gamma proteobacterium eBACHOT4E07</name>
    <dbReference type="NCBI Taxonomy" id="279908"/>
    <lineage>
        <taxon>Bacteria</taxon>
        <taxon>Pseudomonadati</taxon>
        <taxon>Pseudomonadota</taxon>
        <taxon>Gammaproteobacteria</taxon>
        <taxon>SAR86 cluster</taxon>
        <taxon>environmental samples</taxon>
    </lineage>
</organism>
<reference evidence="1" key="1">
    <citation type="journal article" date="2004" name="Environ. Microbiol.">
        <title>Different SAR86 subgroups harbour divergent proteorhodopsins.</title>
        <authorList>
            <person name="Sabehi G."/>
            <person name="Beja O."/>
            <person name="Suzuki M.T."/>
            <person name="Preston C.M."/>
            <person name="DeLong E.F."/>
        </authorList>
    </citation>
    <scope>NUCLEOTIDE SEQUENCE</scope>
</reference>
<protein>
    <recommendedName>
        <fullName evidence="2">Lipoprotein</fullName>
    </recommendedName>
</protein>
<accession>Q6IVQ8</accession>
<dbReference type="PROSITE" id="PS51257">
    <property type="entry name" value="PROKAR_LIPOPROTEIN"/>
    <property type="match status" value="1"/>
</dbReference>
<evidence type="ECO:0000313" key="1">
    <source>
        <dbReference type="EMBL" id="AAT38590.1"/>
    </source>
</evidence>
<dbReference type="EMBL" id="AY619685">
    <property type="protein sequence ID" value="AAT38590.1"/>
    <property type="molecule type" value="Genomic_DNA"/>
</dbReference>
<proteinExistence type="predicted"/>
<name>Q6IVQ8_9GAMM</name>
<dbReference type="AlphaFoldDB" id="Q6IVQ8"/>
<gene>
    <name evidence="1" type="ORF">eBACHOT4E07.29</name>
</gene>